<dbReference type="RefSeq" id="WP_073204751.1">
    <property type="nucleotide sequence ID" value="NZ_FRBD01000003.1"/>
</dbReference>
<proteinExistence type="predicted"/>
<dbReference type="InterPro" id="IPR029058">
    <property type="entry name" value="AB_hydrolase_fold"/>
</dbReference>
<accession>A0A1M6S8B3</accession>
<name>A0A1M6S8B3_XYLRU</name>
<protein>
    <submittedName>
        <fullName evidence="1">Predicted hydrolase of the alpha/beta superfamily</fullName>
    </submittedName>
</protein>
<gene>
    <name evidence="1" type="ORF">SAMN05216463_10336</name>
</gene>
<reference evidence="1 2" key="1">
    <citation type="submission" date="2016-11" db="EMBL/GenBank/DDBJ databases">
        <authorList>
            <person name="Jaros S."/>
            <person name="Januszkiewicz K."/>
            <person name="Wedrychowicz H."/>
        </authorList>
    </citation>
    <scope>NUCLEOTIDE SEQUENCE [LARGE SCALE GENOMIC DNA]</scope>
    <source>
        <strain evidence="1 2">KHT3</strain>
    </source>
</reference>
<dbReference type="AlphaFoldDB" id="A0A1M6S8B3"/>
<evidence type="ECO:0000313" key="2">
    <source>
        <dbReference type="Proteomes" id="UP000184130"/>
    </source>
</evidence>
<evidence type="ECO:0000313" key="1">
    <source>
        <dbReference type="EMBL" id="SHK40919.1"/>
    </source>
</evidence>
<dbReference type="OrthoDB" id="9794761at2"/>
<organism evidence="1 2">
    <name type="scientific">Xylanibacter ruminicola</name>
    <name type="common">Prevotella ruminicola</name>
    <dbReference type="NCBI Taxonomy" id="839"/>
    <lineage>
        <taxon>Bacteria</taxon>
        <taxon>Pseudomonadati</taxon>
        <taxon>Bacteroidota</taxon>
        <taxon>Bacteroidia</taxon>
        <taxon>Bacteroidales</taxon>
        <taxon>Prevotellaceae</taxon>
        <taxon>Xylanibacter</taxon>
    </lineage>
</organism>
<dbReference type="GO" id="GO:0016787">
    <property type="term" value="F:hydrolase activity"/>
    <property type="evidence" value="ECO:0007669"/>
    <property type="project" value="UniProtKB-KW"/>
</dbReference>
<dbReference type="Pfam" id="PF00756">
    <property type="entry name" value="Esterase"/>
    <property type="match status" value="1"/>
</dbReference>
<keyword evidence="1" id="KW-0378">Hydrolase</keyword>
<dbReference type="SUPFAM" id="SSF53474">
    <property type="entry name" value="alpha/beta-Hydrolases"/>
    <property type="match status" value="1"/>
</dbReference>
<dbReference type="Gene3D" id="3.40.50.1820">
    <property type="entry name" value="alpha/beta hydrolase"/>
    <property type="match status" value="1"/>
</dbReference>
<dbReference type="EMBL" id="FRBD01000003">
    <property type="protein sequence ID" value="SHK40919.1"/>
    <property type="molecule type" value="Genomic_DNA"/>
</dbReference>
<dbReference type="Proteomes" id="UP000184130">
    <property type="component" value="Unassembled WGS sequence"/>
</dbReference>
<dbReference type="InterPro" id="IPR000801">
    <property type="entry name" value="Esterase-like"/>
</dbReference>
<sequence length="222" mass="25062">MTKKEYTLSDRTCFLYQNEAAKHLLIQPIDEHDLEGLDQEVETIKELSDKSFSLVAFMIKDWNQELTPWGAPPVFGKTPFGDGAEKTLEFITSQLLPEVQEDIPHLILGGYSLAGLFALWAGYQTDKFEGIAAASPSVWYPQWIDYASGNKPLAKSVYLSLGDKEEKAKNPVMAQVGNAIRKQHELLTEQKINTILEWNAGNHFVDSDKRMAKGFAWLINNR</sequence>